<dbReference type="EMBL" id="FCOE02000093">
    <property type="protein sequence ID" value="SAL02789.1"/>
    <property type="molecule type" value="Genomic_DNA"/>
</dbReference>
<sequence length="98" mass="10136">MNQSLEQYFRDALTTSGAIDFRVRASVTDNGVAFYIHPADRSGVTADFKVEGNTLRPAGGIPWAILAPGARPPILGEDGALLAVPAGTAEDLAASVAP</sequence>
<dbReference type="AlphaFoldDB" id="A0A158E7F5"/>
<dbReference type="STRING" id="1777141.AWB80_08440"/>
<organism evidence="1 2">
    <name type="scientific">Caballeronia pedi</name>
    <dbReference type="NCBI Taxonomy" id="1777141"/>
    <lineage>
        <taxon>Bacteria</taxon>
        <taxon>Pseudomonadati</taxon>
        <taxon>Pseudomonadota</taxon>
        <taxon>Betaproteobacteria</taxon>
        <taxon>Burkholderiales</taxon>
        <taxon>Burkholderiaceae</taxon>
        <taxon>Caballeronia</taxon>
    </lineage>
</organism>
<name>A0A158E7F5_9BURK</name>
<dbReference type="OrthoDB" id="490745at2"/>
<evidence type="ECO:0000313" key="1">
    <source>
        <dbReference type="EMBL" id="SAL02789.1"/>
    </source>
</evidence>
<keyword evidence="2" id="KW-1185">Reference proteome</keyword>
<reference evidence="1" key="1">
    <citation type="submission" date="2016-01" db="EMBL/GenBank/DDBJ databases">
        <authorList>
            <person name="Peeters C."/>
        </authorList>
    </citation>
    <scope>NUCLEOTIDE SEQUENCE [LARGE SCALE GENOMIC DNA]</scope>
    <source>
        <strain evidence="1">LMG 29323</strain>
    </source>
</reference>
<comment type="caution">
    <text evidence="1">The sequence shown here is derived from an EMBL/GenBank/DDBJ whole genome shotgun (WGS) entry which is preliminary data.</text>
</comment>
<dbReference type="RefSeq" id="WP_061180570.1">
    <property type="nucleotide sequence ID" value="NZ_FCOE02000093.1"/>
</dbReference>
<accession>A0A158E7F5</accession>
<proteinExistence type="predicted"/>
<evidence type="ECO:0000313" key="2">
    <source>
        <dbReference type="Proteomes" id="UP000054911"/>
    </source>
</evidence>
<dbReference type="Proteomes" id="UP000054911">
    <property type="component" value="Unassembled WGS sequence"/>
</dbReference>
<protein>
    <submittedName>
        <fullName evidence="1">Uncharacterized protein</fullName>
    </submittedName>
</protein>
<gene>
    <name evidence="1" type="ORF">AWB80_08440</name>
</gene>